<dbReference type="RefSeq" id="WP_240605501.1">
    <property type="nucleotide sequence ID" value="NZ_BJUE01000022.1"/>
</dbReference>
<dbReference type="Proteomes" id="UP000294641">
    <property type="component" value="Unassembled WGS sequence"/>
</dbReference>
<reference evidence="8 10" key="2">
    <citation type="submission" date="2019-03" db="EMBL/GenBank/DDBJ databases">
        <title>Genomic Encyclopedia of Type Strains, Phase IV (KMG-IV): sequencing the most valuable type-strain genomes for metagenomic binning, comparative biology and taxonomic classification.</title>
        <authorList>
            <person name="Goeker M."/>
        </authorList>
    </citation>
    <scope>NUCLEOTIDE SEQUENCE [LARGE SCALE GENOMIC DNA]</scope>
    <source>
        <strain evidence="8 10">DSM 20580</strain>
    </source>
</reference>
<evidence type="ECO:0000313" key="7">
    <source>
        <dbReference type="EMBL" id="STX10530.1"/>
    </source>
</evidence>
<dbReference type="PROSITE" id="PS51257">
    <property type="entry name" value="PROKAR_LIPOPROTEIN"/>
    <property type="match status" value="1"/>
</dbReference>
<sequence>MITRKKFSWLALLMVAIFALAACGNKKEEEKSSTDKVEMVDYKAKNGTISIPKNPKRVVITADSFAGYALQLGIKPVGLSSFALSNKYFGDRIEGIEDIGAEESPEKIMSLKPDLIITFAQSENLDKLEKIAPTVAILPKEKSFKEEMTEFGTIFNKEAEAAQWISEWDKKVAKYKPQVQKAVGDQTVAILGVGDKEAYAYGNNFGRGGEIIYGEFDLEMPKLVKKQTPKGTGYASFSIEKLPDFAGDYLFVESGGDTYSKTKETGLWKSLPAVKNKKVFEIDSTDAFFSDPISLDQQIEEIVGNLTK</sequence>
<comment type="caution">
    <text evidence="7">The sequence shown here is derived from an EMBL/GenBank/DDBJ whole genome shotgun (WGS) entry which is preliminary data.</text>
</comment>
<proteinExistence type="inferred from homology"/>
<evidence type="ECO:0000313" key="9">
    <source>
        <dbReference type="Proteomes" id="UP000254330"/>
    </source>
</evidence>
<dbReference type="EMBL" id="SNZG01000003">
    <property type="protein sequence ID" value="TDR42633.1"/>
    <property type="molecule type" value="Genomic_DNA"/>
</dbReference>
<accession>A0A8B4QCP5</accession>
<dbReference type="AlphaFoldDB" id="A0A8B4QCP5"/>
<comment type="similarity">
    <text evidence="2">Belongs to the bacterial solute-binding protein 8 family.</text>
</comment>
<keyword evidence="3" id="KW-0813">Transport</keyword>
<feature type="signal peptide" evidence="5">
    <location>
        <begin position="1"/>
        <end position="21"/>
    </location>
</feature>
<dbReference type="PANTHER" id="PTHR30532">
    <property type="entry name" value="IRON III DICITRATE-BINDING PERIPLASMIC PROTEIN"/>
    <property type="match status" value="1"/>
</dbReference>
<evidence type="ECO:0000259" key="6">
    <source>
        <dbReference type="PROSITE" id="PS50983"/>
    </source>
</evidence>
<protein>
    <submittedName>
        <fullName evidence="8">Iron complex transport system substrate-binding protein</fullName>
    </submittedName>
    <submittedName>
        <fullName evidence="7">Iron(III)-hydroxamate-binding protein fhuD</fullName>
    </submittedName>
</protein>
<dbReference type="PROSITE" id="PS50983">
    <property type="entry name" value="FE_B12_PBP"/>
    <property type="match status" value="1"/>
</dbReference>
<organism evidence="7 9">
    <name type="scientific">Kurthia zopfii</name>
    <dbReference type="NCBI Taxonomy" id="1650"/>
    <lineage>
        <taxon>Bacteria</taxon>
        <taxon>Bacillati</taxon>
        <taxon>Bacillota</taxon>
        <taxon>Bacilli</taxon>
        <taxon>Bacillales</taxon>
        <taxon>Caryophanaceae</taxon>
        <taxon>Kurthia</taxon>
    </lineage>
</organism>
<evidence type="ECO:0000256" key="5">
    <source>
        <dbReference type="SAM" id="SignalP"/>
    </source>
</evidence>
<keyword evidence="10" id="KW-1185">Reference proteome</keyword>
<dbReference type="InterPro" id="IPR002491">
    <property type="entry name" value="ABC_transptr_periplasmic_BD"/>
</dbReference>
<evidence type="ECO:0000256" key="2">
    <source>
        <dbReference type="ARBA" id="ARBA00008814"/>
    </source>
</evidence>
<dbReference type="Gene3D" id="3.40.50.1980">
    <property type="entry name" value="Nitrogenase molybdenum iron protein domain"/>
    <property type="match status" value="2"/>
</dbReference>
<gene>
    <name evidence="7" type="primary">fhuD_2</name>
    <name evidence="8" type="ORF">DFR61_1038</name>
    <name evidence="7" type="ORF">NCTC10597_02277</name>
</gene>
<evidence type="ECO:0000256" key="1">
    <source>
        <dbReference type="ARBA" id="ARBA00004196"/>
    </source>
</evidence>
<reference evidence="7 9" key="1">
    <citation type="submission" date="2018-06" db="EMBL/GenBank/DDBJ databases">
        <authorList>
            <consortium name="Pathogen Informatics"/>
            <person name="Doyle S."/>
        </authorList>
    </citation>
    <scope>NUCLEOTIDE SEQUENCE [LARGE SCALE GENOMIC DNA]</scope>
    <source>
        <strain evidence="7 9">NCTC10597</strain>
    </source>
</reference>
<comment type="subcellular location">
    <subcellularLocation>
        <location evidence="1">Cell envelope</location>
    </subcellularLocation>
</comment>
<dbReference type="Pfam" id="PF01497">
    <property type="entry name" value="Peripla_BP_2"/>
    <property type="match status" value="1"/>
</dbReference>
<evidence type="ECO:0000256" key="4">
    <source>
        <dbReference type="ARBA" id="ARBA00022729"/>
    </source>
</evidence>
<dbReference type="SUPFAM" id="SSF53807">
    <property type="entry name" value="Helical backbone' metal receptor"/>
    <property type="match status" value="1"/>
</dbReference>
<dbReference type="Proteomes" id="UP000254330">
    <property type="component" value="Unassembled WGS sequence"/>
</dbReference>
<evidence type="ECO:0000313" key="8">
    <source>
        <dbReference type="EMBL" id="TDR42633.1"/>
    </source>
</evidence>
<dbReference type="GO" id="GO:0030288">
    <property type="term" value="C:outer membrane-bounded periplasmic space"/>
    <property type="evidence" value="ECO:0007669"/>
    <property type="project" value="TreeGrafter"/>
</dbReference>
<name>A0A8B4QCP5_9BACL</name>
<dbReference type="EMBL" id="UGNP01000001">
    <property type="protein sequence ID" value="STX10530.1"/>
    <property type="molecule type" value="Genomic_DNA"/>
</dbReference>
<keyword evidence="4 5" id="KW-0732">Signal</keyword>
<feature type="domain" description="Fe/B12 periplasmic-binding" evidence="6">
    <location>
        <begin position="57"/>
        <end position="308"/>
    </location>
</feature>
<dbReference type="InterPro" id="IPR051313">
    <property type="entry name" value="Bact_iron-sidero_bind"/>
</dbReference>
<dbReference type="PANTHER" id="PTHR30532:SF26">
    <property type="entry name" value="IRON(3+)-HYDROXAMATE-BINDING PROTEIN FHUD"/>
    <property type="match status" value="1"/>
</dbReference>
<dbReference type="GO" id="GO:1901678">
    <property type="term" value="P:iron coordination entity transport"/>
    <property type="evidence" value="ECO:0007669"/>
    <property type="project" value="UniProtKB-ARBA"/>
</dbReference>
<feature type="chain" id="PRO_5032930927" evidence="5">
    <location>
        <begin position="22"/>
        <end position="308"/>
    </location>
</feature>
<evidence type="ECO:0000256" key="3">
    <source>
        <dbReference type="ARBA" id="ARBA00022448"/>
    </source>
</evidence>
<evidence type="ECO:0000313" key="10">
    <source>
        <dbReference type="Proteomes" id="UP000294641"/>
    </source>
</evidence>